<keyword evidence="2" id="KW-1185">Reference proteome</keyword>
<protein>
    <submittedName>
        <fullName evidence="1 3">Uncharacterized protein</fullName>
    </submittedName>
</protein>
<sequence length="95" mass="10830">MEEDTVKLAQCLQCISTNAMLTGVNRSQGRQGERRAQHCADSGRAAIREPYRLTGMKREEGSFFTPPIPILLVSFQSPLHYYTIHHMDVRTTFEC</sequence>
<reference evidence="1 2" key="2">
    <citation type="submission" date="2018-11" db="EMBL/GenBank/DDBJ databases">
        <authorList>
            <consortium name="Pathogen Informatics"/>
        </authorList>
    </citation>
    <scope>NUCLEOTIDE SEQUENCE [LARGE SCALE GENOMIC DNA]</scope>
</reference>
<evidence type="ECO:0000313" key="3">
    <source>
        <dbReference type="WBParaSite" id="TASK_0000129801-mRNA-1"/>
    </source>
</evidence>
<dbReference type="EMBL" id="UYRS01000303">
    <property type="protein sequence ID" value="VDK22823.1"/>
    <property type="molecule type" value="Genomic_DNA"/>
</dbReference>
<proteinExistence type="predicted"/>
<dbReference type="AlphaFoldDB" id="A0A0R3VV95"/>
<dbReference type="WBParaSite" id="TASK_0000129801-mRNA-1">
    <property type="protein sequence ID" value="TASK_0000129801-mRNA-1"/>
    <property type="gene ID" value="TASK_0000129801"/>
</dbReference>
<accession>A0A0R3VV95</accession>
<evidence type="ECO:0000313" key="1">
    <source>
        <dbReference type="EMBL" id="VDK22823.1"/>
    </source>
</evidence>
<evidence type="ECO:0000313" key="2">
    <source>
        <dbReference type="Proteomes" id="UP000282613"/>
    </source>
</evidence>
<name>A0A0R3VV95_TAEAS</name>
<reference evidence="3" key="1">
    <citation type="submission" date="2017-02" db="UniProtKB">
        <authorList>
            <consortium name="WormBaseParasite"/>
        </authorList>
    </citation>
    <scope>IDENTIFICATION</scope>
</reference>
<dbReference type="Proteomes" id="UP000282613">
    <property type="component" value="Unassembled WGS sequence"/>
</dbReference>
<gene>
    <name evidence="1" type="ORF">TASK_LOCUS1299</name>
</gene>
<organism evidence="3">
    <name type="scientific">Taenia asiatica</name>
    <name type="common">Asian tapeworm</name>
    <dbReference type="NCBI Taxonomy" id="60517"/>
    <lineage>
        <taxon>Eukaryota</taxon>
        <taxon>Metazoa</taxon>
        <taxon>Spiralia</taxon>
        <taxon>Lophotrochozoa</taxon>
        <taxon>Platyhelminthes</taxon>
        <taxon>Cestoda</taxon>
        <taxon>Eucestoda</taxon>
        <taxon>Cyclophyllidea</taxon>
        <taxon>Taeniidae</taxon>
        <taxon>Taenia</taxon>
    </lineage>
</organism>